<reference evidence="3 4" key="1">
    <citation type="journal article" date="2019" name="Int. J. Syst. Evol. Microbiol.">
        <title>The Global Catalogue of Microorganisms (GCM) 10K type strain sequencing project: providing services to taxonomists for standard genome sequencing and annotation.</title>
        <authorList>
            <consortium name="The Broad Institute Genomics Platform"/>
            <consortium name="The Broad Institute Genome Sequencing Center for Infectious Disease"/>
            <person name="Wu L."/>
            <person name="Ma J."/>
        </authorList>
    </citation>
    <scope>NUCLEOTIDE SEQUENCE [LARGE SCALE GENOMIC DNA]</scope>
    <source>
        <strain evidence="3 4">JCM 6833</strain>
    </source>
</reference>
<evidence type="ECO:0000256" key="1">
    <source>
        <dbReference type="SAM" id="MobiDB-lite"/>
    </source>
</evidence>
<evidence type="ECO:0000313" key="4">
    <source>
        <dbReference type="Proteomes" id="UP001501509"/>
    </source>
</evidence>
<proteinExistence type="predicted"/>
<feature type="transmembrane region" description="Helical" evidence="2">
    <location>
        <begin position="192"/>
        <end position="213"/>
    </location>
</feature>
<feature type="transmembrane region" description="Helical" evidence="2">
    <location>
        <begin position="160"/>
        <end position="180"/>
    </location>
</feature>
<feature type="region of interest" description="Disordered" evidence="1">
    <location>
        <begin position="326"/>
        <end position="408"/>
    </location>
</feature>
<comment type="caution">
    <text evidence="3">The sequence shown here is derived from an EMBL/GenBank/DDBJ whole genome shotgun (WGS) entry which is preliminary data.</text>
</comment>
<keyword evidence="2" id="KW-0472">Membrane</keyword>
<evidence type="ECO:0000313" key="3">
    <source>
        <dbReference type="EMBL" id="GAA2636001.1"/>
    </source>
</evidence>
<evidence type="ECO:0000256" key="2">
    <source>
        <dbReference type="SAM" id="Phobius"/>
    </source>
</evidence>
<feature type="compositionally biased region" description="Polar residues" evidence="1">
    <location>
        <begin position="358"/>
        <end position="368"/>
    </location>
</feature>
<accession>A0ABN3QV09</accession>
<keyword evidence="4" id="KW-1185">Reference proteome</keyword>
<name>A0ABN3QV09_9ACTN</name>
<evidence type="ECO:0008006" key="5">
    <source>
        <dbReference type="Google" id="ProtNLM"/>
    </source>
</evidence>
<dbReference type="Proteomes" id="UP001501509">
    <property type="component" value="Unassembled WGS sequence"/>
</dbReference>
<protein>
    <recommendedName>
        <fullName evidence="5">Integral membrane protein</fullName>
    </recommendedName>
</protein>
<feature type="compositionally biased region" description="Basic and acidic residues" evidence="1">
    <location>
        <begin position="332"/>
        <end position="357"/>
    </location>
</feature>
<organism evidence="3 4">
    <name type="scientific">Actinomadura fulvescens</name>
    <dbReference type="NCBI Taxonomy" id="46160"/>
    <lineage>
        <taxon>Bacteria</taxon>
        <taxon>Bacillati</taxon>
        <taxon>Actinomycetota</taxon>
        <taxon>Actinomycetes</taxon>
        <taxon>Streptosporangiales</taxon>
        <taxon>Thermomonosporaceae</taxon>
        <taxon>Actinomadura</taxon>
    </lineage>
</organism>
<feature type="compositionally biased region" description="Basic and acidic residues" evidence="1">
    <location>
        <begin position="391"/>
        <end position="408"/>
    </location>
</feature>
<dbReference type="RefSeq" id="WP_344548635.1">
    <property type="nucleotide sequence ID" value="NZ_BAAATD010000020.1"/>
</dbReference>
<keyword evidence="2" id="KW-0812">Transmembrane</keyword>
<dbReference type="EMBL" id="BAAATD010000020">
    <property type="protein sequence ID" value="GAA2636001.1"/>
    <property type="molecule type" value="Genomic_DNA"/>
</dbReference>
<keyword evidence="2" id="KW-1133">Transmembrane helix</keyword>
<gene>
    <name evidence="3" type="ORF">GCM10010411_88900</name>
</gene>
<sequence>MNEDDRHPRPARFRDSPFFPATVIVLIVSAAASFFAASYTYAMAAPTPTRIPAAVVNSPDAARQQRFLTAMNKALGSSLRLVPYRTYDQARRALDAQNVLAVVDFRDGRGTELDVSGASGAQVAELLSDAAPQVARSVGVPITVHDRHPLQRSDPRGLTVFYICLAAMIMGFMGAVQLVTHASKLSFRARTGFTAAYALLGGFGICAMVDWALHALELPFAQSWLILALAMFTSGMVFTMFHTLIGRWAIIPTWAVMVLVGNPSSGGPVPWPLQPQWLAQLGHWLPPGATVNAQHTAIYFPGHQHLLPFVVLTAWAGTSTLISWRKSTSSPRKAEPPPHDPESPPHDPESPSRDAESSSRVVNASRSGQGDERARGPAAGRASHRTSAGEGDGRRGADGDRQNHDDHG</sequence>
<feature type="transmembrane region" description="Helical" evidence="2">
    <location>
        <begin position="18"/>
        <end position="42"/>
    </location>
</feature>
<feature type="transmembrane region" description="Helical" evidence="2">
    <location>
        <begin position="225"/>
        <end position="250"/>
    </location>
</feature>